<dbReference type="EMBL" id="CP000117">
    <property type="protein sequence ID" value="ABA22257.1"/>
    <property type="molecule type" value="Genomic_DNA"/>
</dbReference>
<keyword evidence="1" id="KW-0812">Transmembrane</keyword>
<evidence type="ECO:0000256" key="1">
    <source>
        <dbReference type="SAM" id="Phobius"/>
    </source>
</evidence>
<evidence type="ECO:0000313" key="3">
    <source>
        <dbReference type="Proteomes" id="UP000002533"/>
    </source>
</evidence>
<gene>
    <name evidence="2" type="ordered locus">Ava_2644</name>
</gene>
<accession>Q3M9S9</accession>
<keyword evidence="1" id="KW-1133">Transmembrane helix</keyword>
<keyword evidence="1" id="KW-0472">Membrane</keyword>
<evidence type="ECO:0000313" key="2">
    <source>
        <dbReference type="EMBL" id="ABA22257.1"/>
    </source>
</evidence>
<dbReference type="AlphaFoldDB" id="Q3M9S9"/>
<proteinExistence type="predicted"/>
<protein>
    <submittedName>
        <fullName evidence="2">Uncharacterized protein</fullName>
    </submittedName>
</protein>
<feature type="transmembrane region" description="Helical" evidence="1">
    <location>
        <begin position="266"/>
        <end position="285"/>
    </location>
</feature>
<feature type="transmembrane region" description="Helical" evidence="1">
    <location>
        <begin position="173"/>
        <end position="191"/>
    </location>
</feature>
<feature type="transmembrane region" description="Helical" evidence="1">
    <location>
        <begin position="228"/>
        <end position="246"/>
    </location>
</feature>
<dbReference type="eggNOG" id="ENOG50340JY">
    <property type="taxonomic scope" value="Bacteria"/>
</dbReference>
<feature type="transmembrane region" description="Helical" evidence="1">
    <location>
        <begin position="378"/>
        <end position="396"/>
    </location>
</feature>
<dbReference type="KEGG" id="ava:Ava_2644"/>
<feature type="transmembrane region" description="Helical" evidence="1">
    <location>
        <begin position="20"/>
        <end position="41"/>
    </location>
</feature>
<organism evidence="2 3">
    <name type="scientific">Trichormus variabilis (strain ATCC 29413 / PCC 7937)</name>
    <name type="common">Anabaena variabilis</name>
    <dbReference type="NCBI Taxonomy" id="240292"/>
    <lineage>
        <taxon>Bacteria</taxon>
        <taxon>Bacillati</taxon>
        <taxon>Cyanobacteriota</taxon>
        <taxon>Cyanophyceae</taxon>
        <taxon>Nostocales</taxon>
        <taxon>Nostocaceae</taxon>
        <taxon>Trichormus</taxon>
    </lineage>
</organism>
<feature type="transmembrane region" description="Helical" evidence="1">
    <location>
        <begin position="318"/>
        <end position="342"/>
    </location>
</feature>
<feature type="transmembrane region" description="Helical" evidence="1">
    <location>
        <begin position="148"/>
        <end position="167"/>
    </location>
</feature>
<reference evidence="3" key="1">
    <citation type="journal article" date="2014" name="Stand. Genomic Sci.">
        <title>Complete genome sequence of Anabaena variabilis ATCC 29413.</title>
        <authorList>
            <person name="Thiel T."/>
            <person name="Pratte B.S."/>
            <person name="Zhong J."/>
            <person name="Goodwin L."/>
            <person name="Copeland A."/>
            <person name="Lucas S."/>
            <person name="Han C."/>
            <person name="Pitluck S."/>
            <person name="Land M.L."/>
            <person name="Kyrpides N.C."/>
            <person name="Woyke T."/>
        </authorList>
    </citation>
    <scope>NUCLEOTIDE SEQUENCE [LARGE SCALE GENOMIC DNA]</scope>
    <source>
        <strain evidence="3">ATCC 29413 / PCC 7937</strain>
    </source>
</reference>
<sequence>MWRLSSMRNYPLDSFVSVIASKKFAVIFISIFTIVLILYCLKTNPIRQGDGYEYALILQGFFNHFSPDIREGDITSLIKIVETQPSSYDVKVLQGTLEALRNGENEIYLGILKSTRGEYFGYHFWLYPLINLPAKAFLAVLGLNELKAFQLTNAIFISFTLVYVLLFSRQSPLVRWAIALLYLAGCVFFYLRWPHPEVFIAASILISGCAFLEQRIYIAAIAATLATLQNPSVVFLLASILIFFVLKNFKSNIVNNPLQFIKKHIWLALIAASSLFPYGFFYYHYQIPNLIAKRGFVNPSLISWERFTSTLFDLNQGLIVGFPGLMIGVLILLVYRVLLVVIKKKQPAFNQSDILLVAFFLMLQPTLSQTNWNHGQEIFSRYAFWAAMALIVWVAANIDDVKGLFKYSLLPLMLILQLFPNELFFKRPWDGHYLKMKSQANWVLSNFPNWYNPEPEIFAERVREYERFGEAIAPNQIDSPFIYVNKAGDIIKILIYQDFVNQTEERLCSTKGKLISRNPQDSLEQLLANISFNRQGWGYLNGNFRCAVPLSINFAESGNLRNFTRKGWGKAEVDGSLIKSPEAEFILPIDTQKLEDLKLMAKIDNLSVEANLKTNLELIVNNRYITQWTLNNSNQTSEYEAVIPRKIVGSNSPVSVSFRVVGASKKLDKYVKIKVISVRVDTASP</sequence>
<dbReference type="HOGENOM" id="CLU_028957_0_0_3"/>
<dbReference type="Proteomes" id="UP000002533">
    <property type="component" value="Chromosome"/>
</dbReference>
<name>Q3M9S9_TRIV2</name>